<dbReference type="Proteomes" id="UP001597034">
    <property type="component" value="Unassembled WGS sequence"/>
</dbReference>
<feature type="transmembrane region" description="Helical" evidence="2">
    <location>
        <begin position="350"/>
        <end position="375"/>
    </location>
</feature>
<dbReference type="RefSeq" id="WP_256400252.1">
    <property type="nucleotide sequence ID" value="NZ_JANHJR010000002.1"/>
</dbReference>
<dbReference type="EMBL" id="JBHUDO010000001">
    <property type="protein sequence ID" value="MFD1645013.1"/>
    <property type="molecule type" value="Genomic_DNA"/>
</dbReference>
<feature type="compositionally biased region" description="Basic and acidic residues" evidence="1">
    <location>
        <begin position="239"/>
        <end position="263"/>
    </location>
</feature>
<accession>A0ABD6DFZ6</accession>
<feature type="region of interest" description="Disordered" evidence="1">
    <location>
        <begin position="35"/>
        <end position="129"/>
    </location>
</feature>
<reference evidence="4 5" key="1">
    <citation type="journal article" date="2019" name="Int. J. Syst. Evol. Microbiol.">
        <title>The Global Catalogue of Microorganisms (GCM) 10K type strain sequencing project: providing services to taxonomists for standard genome sequencing and annotation.</title>
        <authorList>
            <consortium name="The Broad Institute Genomics Platform"/>
            <consortium name="The Broad Institute Genome Sequencing Center for Infectious Disease"/>
            <person name="Wu L."/>
            <person name="Ma J."/>
        </authorList>
    </citation>
    <scope>NUCLEOTIDE SEQUENCE [LARGE SCALE GENOMIC DNA]</scope>
    <source>
        <strain evidence="4 5">CGMCC 1.10390</strain>
    </source>
</reference>
<feature type="domain" description="Zinc-ribbon" evidence="3">
    <location>
        <begin position="12"/>
        <end position="33"/>
    </location>
</feature>
<feature type="compositionally biased region" description="Basic and acidic residues" evidence="1">
    <location>
        <begin position="190"/>
        <end position="230"/>
    </location>
</feature>
<proteinExistence type="predicted"/>
<evidence type="ECO:0000313" key="5">
    <source>
        <dbReference type="Proteomes" id="UP001597034"/>
    </source>
</evidence>
<sequence length="419" mass="44897">MSRDGGADATECPSCGTRADAGDRFCSACGTALAADRGGESAGATAPAGPHAASGDSPADGEADDDEQSPESPEMVWATDPDPRETAPSRPASTGTDEGATPPADAGAQAEDGDDTGRADATDTDEASLEPWQKHCPECGAVLVVQAVRCTGCGAHQPDGDGVGTDADGREQPAREHGAADTGSDGPESPQRRREAGESHYRERPRRDRRDESRDRRQRREPPREGRDRTTGAGGGEVQYERERRTEPERRAEPGGSEREPPREAAGGYRERRRRERPSRERSVPDRDRSERLAERQAARRADAETPYEPAVPSSRWWLGVLVPAALTVLGAAIGIAADPTAIAAGTVPWIGDGGGLLELGVVLTPTLAPFALYFDRRYVAHETGRTPSAAYYLLAVPYLNLVVTGLYLWWRQQWLAEA</sequence>
<evidence type="ECO:0000256" key="2">
    <source>
        <dbReference type="SAM" id="Phobius"/>
    </source>
</evidence>
<feature type="compositionally biased region" description="Basic and acidic residues" evidence="1">
    <location>
        <begin position="278"/>
        <end position="304"/>
    </location>
</feature>
<name>A0ABD6DFZ6_9EURY</name>
<feature type="compositionally biased region" description="Low complexity" evidence="1">
    <location>
        <begin position="42"/>
        <end position="55"/>
    </location>
</feature>
<feature type="transmembrane region" description="Helical" evidence="2">
    <location>
        <begin position="390"/>
        <end position="411"/>
    </location>
</feature>
<comment type="caution">
    <text evidence="4">The sequence shown here is derived from an EMBL/GenBank/DDBJ whole genome shotgun (WGS) entry which is preliminary data.</text>
</comment>
<evidence type="ECO:0000313" key="4">
    <source>
        <dbReference type="EMBL" id="MFD1645013.1"/>
    </source>
</evidence>
<keyword evidence="2" id="KW-0812">Transmembrane</keyword>
<dbReference type="AlphaFoldDB" id="A0ABD6DFZ6"/>
<evidence type="ECO:0000259" key="3">
    <source>
        <dbReference type="Pfam" id="PF13240"/>
    </source>
</evidence>
<dbReference type="InterPro" id="IPR026870">
    <property type="entry name" value="Zinc_ribbon_dom"/>
</dbReference>
<dbReference type="Pfam" id="PF13240">
    <property type="entry name" value="Zn_Ribbon_1"/>
    <property type="match status" value="1"/>
</dbReference>
<gene>
    <name evidence="4" type="ORF">ACFSBL_04875</name>
</gene>
<keyword evidence="2" id="KW-0472">Membrane</keyword>
<feature type="region of interest" description="Disordered" evidence="1">
    <location>
        <begin position="152"/>
        <end position="307"/>
    </location>
</feature>
<evidence type="ECO:0000256" key="1">
    <source>
        <dbReference type="SAM" id="MobiDB-lite"/>
    </source>
</evidence>
<feature type="compositionally biased region" description="Acidic residues" evidence="1">
    <location>
        <begin position="59"/>
        <end position="69"/>
    </location>
</feature>
<keyword evidence="5" id="KW-1185">Reference proteome</keyword>
<feature type="compositionally biased region" description="Basic and acidic residues" evidence="1">
    <location>
        <begin position="167"/>
        <end position="179"/>
    </location>
</feature>
<keyword evidence="2" id="KW-1133">Transmembrane helix</keyword>
<protein>
    <submittedName>
        <fullName evidence="4">Zinc ribbon domain-containing protein</fullName>
    </submittedName>
</protein>
<feature type="region of interest" description="Disordered" evidence="1">
    <location>
        <begin position="1"/>
        <end position="20"/>
    </location>
</feature>
<feature type="transmembrane region" description="Helical" evidence="2">
    <location>
        <begin position="317"/>
        <end position="338"/>
    </location>
</feature>
<organism evidence="4 5">
    <name type="scientific">Haloarchaeobius litoreus</name>
    <dbReference type="NCBI Taxonomy" id="755306"/>
    <lineage>
        <taxon>Archaea</taxon>
        <taxon>Methanobacteriati</taxon>
        <taxon>Methanobacteriota</taxon>
        <taxon>Stenosarchaea group</taxon>
        <taxon>Halobacteria</taxon>
        <taxon>Halobacteriales</taxon>
        <taxon>Halorubellaceae</taxon>
        <taxon>Haloarchaeobius</taxon>
    </lineage>
</organism>